<dbReference type="InterPro" id="IPR012334">
    <property type="entry name" value="Pectin_lyas_fold"/>
</dbReference>
<evidence type="ECO:0000313" key="4">
    <source>
        <dbReference type="Proteomes" id="UP000626026"/>
    </source>
</evidence>
<feature type="domain" description="Right handed beta helix" evidence="2">
    <location>
        <begin position="279"/>
        <end position="401"/>
    </location>
</feature>
<gene>
    <name evidence="3" type="ORF">IBL26_08475</name>
</gene>
<dbReference type="SUPFAM" id="SSF51126">
    <property type="entry name" value="Pectin lyase-like"/>
    <property type="match status" value="1"/>
</dbReference>
<feature type="domain" description="Right handed beta helix" evidence="2">
    <location>
        <begin position="114"/>
        <end position="267"/>
    </location>
</feature>
<feature type="region of interest" description="Disordered" evidence="1">
    <location>
        <begin position="1"/>
        <end position="22"/>
    </location>
</feature>
<dbReference type="InterPro" id="IPR006626">
    <property type="entry name" value="PbH1"/>
</dbReference>
<evidence type="ECO:0000313" key="3">
    <source>
        <dbReference type="EMBL" id="MBC9206868.1"/>
    </source>
</evidence>
<name>A0ABR7RKB5_9PROT</name>
<dbReference type="InterPro" id="IPR022441">
    <property type="entry name" value="Para_beta_helix_rpt-2"/>
</dbReference>
<sequence>MRNQPGHRPAARRQGGAEPQGPALPRGLLAFSLLAGGLFLGAPAFAQPRGQAPAQPAACGSNLEITRSTQLEPNCRYTGTTVITGSNLVLDCRGATLDGEYKVPRTLVVGGQRGVSQVQIRNCNVTGARGNGVYIGSTVTSVRIVQPGGGRPDSNLLPQHVTLQNVTSRRNSGGGVYIDGYVDDTTVLDSLVEENGSIGIYLDHDSRRSRIANTRVLRNGFGNEGDVPFARERTREGIAIDSSADNVIEGNTIVGNKAGGIFLYRNCGERPNDPDAFLRVQPTTNNTIRNNTIDGGSLVGIAVASRQESRLRPEACMLRLDPARGVFADAAPGNRVIGNTIRNVPVGIRVSDDSNVVEDNRIAAASDCIRLGSDQRNRLQHPVRDLTVKGNTCQSGGVTVLPGTATVQGNGPMTR</sequence>
<dbReference type="Gene3D" id="2.160.20.10">
    <property type="entry name" value="Single-stranded right-handed beta-helix, Pectin lyase-like"/>
    <property type="match status" value="1"/>
</dbReference>
<dbReference type="InterPro" id="IPR011050">
    <property type="entry name" value="Pectin_lyase_fold/virulence"/>
</dbReference>
<reference evidence="3 4" key="1">
    <citation type="journal article" date="2013" name="Int. J. Syst. Evol. Microbiol.">
        <title>Roseomonas aerophila sp. nov., isolated from air.</title>
        <authorList>
            <person name="Kim S.J."/>
            <person name="Weon H.Y."/>
            <person name="Ahn J.H."/>
            <person name="Hong S.B."/>
            <person name="Seok S.J."/>
            <person name="Whang K.S."/>
            <person name="Kwon S.W."/>
        </authorList>
    </citation>
    <scope>NUCLEOTIDE SEQUENCE [LARGE SCALE GENOMIC DNA]</scope>
    <source>
        <strain evidence="3 4">NBRC 108923</strain>
    </source>
</reference>
<evidence type="ECO:0000256" key="1">
    <source>
        <dbReference type="SAM" id="MobiDB-lite"/>
    </source>
</evidence>
<dbReference type="NCBIfam" id="TIGR03804">
    <property type="entry name" value="para_beta_helix"/>
    <property type="match status" value="1"/>
</dbReference>
<dbReference type="SMART" id="SM00710">
    <property type="entry name" value="PbH1"/>
    <property type="match status" value="9"/>
</dbReference>
<proteinExistence type="predicted"/>
<dbReference type="InterPro" id="IPR039448">
    <property type="entry name" value="Beta_helix"/>
</dbReference>
<organism evidence="3 4">
    <name type="scientific">Teichococcus aerophilus</name>
    <dbReference type="NCBI Taxonomy" id="1224513"/>
    <lineage>
        <taxon>Bacteria</taxon>
        <taxon>Pseudomonadati</taxon>
        <taxon>Pseudomonadota</taxon>
        <taxon>Alphaproteobacteria</taxon>
        <taxon>Acetobacterales</taxon>
        <taxon>Roseomonadaceae</taxon>
        <taxon>Roseomonas</taxon>
    </lineage>
</organism>
<protein>
    <submittedName>
        <fullName evidence="3">Right-handed parallel beta-helix repeat-containing protein</fullName>
    </submittedName>
</protein>
<dbReference type="EMBL" id="JACTVA010000011">
    <property type="protein sequence ID" value="MBC9206868.1"/>
    <property type="molecule type" value="Genomic_DNA"/>
</dbReference>
<dbReference type="Proteomes" id="UP000626026">
    <property type="component" value="Unassembled WGS sequence"/>
</dbReference>
<comment type="caution">
    <text evidence="3">The sequence shown here is derived from an EMBL/GenBank/DDBJ whole genome shotgun (WGS) entry which is preliminary data.</text>
</comment>
<accession>A0ABR7RKB5</accession>
<dbReference type="Pfam" id="PF13229">
    <property type="entry name" value="Beta_helix"/>
    <property type="match status" value="2"/>
</dbReference>
<evidence type="ECO:0000259" key="2">
    <source>
        <dbReference type="Pfam" id="PF13229"/>
    </source>
</evidence>
<keyword evidence="4" id="KW-1185">Reference proteome</keyword>